<evidence type="ECO:0000313" key="2">
    <source>
        <dbReference type="Proteomes" id="UP000019241"/>
    </source>
</evidence>
<dbReference type="Proteomes" id="UP000019241">
    <property type="component" value="Unassembled WGS sequence"/>
</dbReference>
<proteinExistence type="predicted"/>
<comment type="caution">
    <text evidence="1">The sequence shown here is derived from an EMBL/GenBank/DDBJ whole genome shotgun (WGS) entry which is preliminary data.</text>
</comment>
<dbReference type="EMBL" id="AODM01000037">
    <property type="protein sequence ID" value="EUJ53842.1"/>
    <property type="molecule type" value="Genomic_DNA"/>
</dbReference>
<accession>W7DMQ3</accession>
<dbReference type="PATRIC" id="fig|1265822.4.peg.2138"/>
<evidence type="ECO:0000313" key="1">
    <source>
        <dbReference type="EMBL" id="EUJ53842.1"/>
    </source>
</evidence>
<gene>
    <name evidence="1" type="ORF">MCOL2_10555</name>
</gene>
<dbReference type="RefSeq" id="WP_036063704.1">
    <property type="nucleotide sequence ID" value="NZ_AODM01000037.1"/>
</dbReference>
<organism evidence="1 2">
    <name type="scientific">Listeria fleischmannii FSL S10-1203</name>
    <dbReference type="NCBI Taxonomy" id="1265822"/>
    <lineage>
        <taxon>Bacteria</taxon>
        <taxon>Bacillati</taxon>
        <taxon>Bacillota</taxon>
        <taxon>Bacilli</taxon>
        <taxon>Bacillales</taxon>
        <taxon>Listeriaceae</taxon>
        <taxon>Listeria</taxon>
    </lineage>
</organism>
<dbReference type="AlphaFoldDB" id="W7DMQ3"/>
<reference evidence="1 2" key="1">
    <citation type="submission" date="2012-12" db="EMBL/GenBank/DDBJ databases">
        <title>Novel taxa of Listeriaceae from agricultural environments in the United States.</title>
        <authorList>
            <person name="den Bakker H.C."/>
            <person name="Allred A."/>
            <person name="Warchocki S."/>
            <person name="Wright E.M."/>
            <person name="Burrell A."/>
            <person name="Nightingale K.K."/>
            <person name="Kephart D."/>
            <person name="Wiedmann M."/>
        </authorList>
    </citation>
    <scope>NUCLEOTIDE SEQUENCE [LARGE SCALE GENOMIC DNA]</scope>
    <source>
        <strain evidence="1 2">FSL S10-1203</strain>
    </source>
</reference>
<sequence length="97" mass="11154">MEIKIAGYQIKVEESDVLIPSEMRVGEYSPIEQVIRIASNLTKQQAAETFIHEILEAINNIYELGLDHDEQLCKLSVAIHQIVTDNKELINVWKLYD</sequence>
<protein>
    <submittedName>
        <fullName evidence="1">Uncharacterized protein</fullName>
    </submittedName>
</protein>
<name>W7DMQ3_9LIST</name>